<dbReference type="OrthoDB" id="16753at2759"/>
<organism evidence="7 8">
    <name type="scientific">Armadillidium nasatum</name>
    <dbReference type="NCBI Taxonomy" id="96803"/>
    <lineage>
        <taxon>Eukaryota</taxon>
        <taxon>Metazoa</taxon>
        <taxon>Ecdysozoa</taxon>
        <taxon>Arthropoda</taxon>
        <taxon>Crustacea</taxon>
        <taxon>Multicrustacea</taxon>
        <taxon>Malacostraca</taxon>
        <taxon>Eumalacostraca</taxon>
        <taxon>Peracarida</taxon>
        <taxon>Isopoda</taxon>
        <taxon>Oniscidea</taxon>
        <taxon>Crinocheta</taxon>
        <taxon>Armadillidiidae</taxon>
        <taxon>Armadillidium</taxon>
    </lineage>
</organism>
<protein>
    <submittedName>
        <fullName evidence="7">Vasoactive intestinal polypeptide receptor 1</fullName>
    </submittedName>
</protein>
<evidence type="ECO:0000256" key="5">
    <source>
        <dbReference type="SAM" id="Phobius"/>
    </source>
</evidence>
<dbReference type="PANTHER" id="PTHR45620">
    <property type="entry name" value="PDF RECEPTOR-LIKE PROTEIN-RELATED"/>
    <property type="match status" value="1"/>
</dbReference>
<comment type="caution">
    <text evidence="7">The sequence shown here is derived from an EMBL/GenBank/DDBJ whole genome shotgun (WGS) entry which is preliminary data.</text>
</comment>
<proteinExistence type="predicted"/>
<dbReference type="GO" id="GO:0007166">
    <property type="term" value="P:cell surface receptor signaling pathway"/>
    <property type="evidence" value="ECO:0007669"/>
    <property type="project" value="InterPro"/>
</dbReference>
<feature type="transmembrane region" description="Helical" evidence="5">
    <location>
        <begin position="53"/>
        <end position="71"/>
    </location>
</feature>
<evidence type="ECO:0000259" key="6">
    <source>
        <dbReference type="PROSITE" id="PS50261"/>
    </source>
</evidence>
<feature type="domain" description="G-protein coupled receptors family 2 profile 2" evidence="6">
    <location>
        <begin position="38"/>
        <end position="131"/>
    </location>
</feature>
<dbReference type="GO" id="GO:0008528">
    <property type="term" value="F:G protein-coupled peptide receptor activity"/>
    <property type="evidence" value="ECO:0007669"/>
    <property type="project" value="TreeGrafter"/>
</dbReference>
<evidence type="ECO:0000256" key="2">
    <source>
        <dbReference type="ARBA" id="ARBA00022692"/>
    </source>
</evidence>
<reference evidence="7 8" key="1">
    <citation type="journal article" date="2019" name="PLoS Biol.">
        <title>Sex chromosomes control vertical transmission of feminizing Wolbachia symbionts in an isopod.</title>
        <authorList>
            <person name="Becking T."/>
            <person name="Chebbi M.A."/>
            <person name="Giraud I."/>
            <person name="Moumen B."/>
            <person name="Laverre T."/>
            <person name="Caubet Y."/>
            <person name="Peccoud J."/>
            <person name="Gilbert C."/>
            <person name="Cordaux R."/>
        </authorList>
    </citation>
    <scope>NUCLEOTIDE SEQUENCE [LARGE SCALE GENOMIC DNA]</scope>
    <source>
        <strain evidence="7">ANa2</strain>
        <tissue evidence="7">Whole body excluding digestive tract and cuticle</tissue>
    </source>
</reference>
<dbReference type="Pfam" id="PF00002">
    <property type="entry name" value="7tm_2"/>
    <property type="match status" value="1"/>
</dbReference>
<comment type="subcellular location">
    <subcellularLocation>
        <location evidence="1">Membrane</location>
        <topology evidence="1">Multi-pass membrane protein</topology>
    </subcellularLocation>
</comment>
<evidence type="ECO:0000256" key="1">
    <source>
        <dbReference type="ARBA" id="ARBA00004141"/>
    </source>
</evidence>
<dbReference type="GO" id="GO:0017046">
    <property type="term" value="F:peptide hormone binding"/>
    <property type="evidence" value="ECO:0007669"/>
    <property type="project" value="TreeGrafter"/>
</dbReference>
<dbReference type="Gene3D" id="1.20.1070.10">
    <property type="entry name" value="Rhodopsin 7-helix transmembrane proteins"/>
    <property type="match status" value="2"/>
</dbReference>
<evidence type="ECO:0000256" key="4">
    <source>
        <dbReference type="ARBA" id="ARBA00023136"/>
    </source>
</evidence>
<dbReference type="InterPro" id="IPR000832">
    <property type="entry name" value="GPCR_2_secretin-like"/>
</dbReference>
<feature type="transmembrane region" description="Helical" evidence="5">
    <location>
        <begin position="78"/>
        <end position="96"/>
    </location>
</feature>
<keyword evidence="3 5" id="KW-1133">Transmembrane helix</keyword>
<dbReference type="PANTHER" id="PTHR45620:SF1">
    <property type="entry name" value="G-PROTEIN COUPLED RECEPTORS FAMILY 2 PROFILE 2 DOMAIN-CONTAINING PROTEIN"/>
    <property type="match status" value="1"/>
</dbReference>
<evidence type="ECO:0000256" key="3">
    <source>
        <dbReference type="ARBA" id="ARBA00022989"/>
    </source>
</evidence>
<keyword evidence="2 5" id="KW-0812">Transmembrane</keyword>
<evidence type="ECO:0000313" key="8">
    <source>
        <dbReference type="Proteomes" id="UP000326759"/>
    </source>
</evidence>
<dbReference type="InterPro" id="IPR017981">
    <property type="entry name" value="GPCR_2-like_7TM"/>
</dbReference>
<evidence type="ECO:0000313" key="7">
    <source>
        <dbReference type="EMBL" id="KAB7496075.1"/>
    </source>
</evidence>
<accession>A0A5N5SPQ0</accession>
<dbReference type="EMBL" id="SEYY01021793">
    <property type="protein sequence ID" value="KAB7496075.1"/>
    <property type="molecule type" value="Genomic_DNA"/>
</dbReference>
<sequence>MFSVGSKDTINGDGGLWSVSGNSSRCLDSSNFIQFIKCRAFTCVWQYCILANYFWILMEGLYLHNIVFLAIFNDNSSILTYVLRGWGFPFILVVLWSVARVVEENTLCWTTNNNSIIFWVFIRGPISISIVALGRSTLVFGPSVWSTLRCSFGLRLLNGKALNNRTRLGFFVATLYCLLNEEVRNEIKKFWRRWKPNKPIFKASSFRYPAGFGPKRLVSRLNIRNGDSVKPKVALINSFEMTTYKNDFQETCLNVDEDFEKSLNRANVFNKKNNCEASTHSLGKHFSNEGKDRSYSVETCVLHVSSSSDLQETCLPLISADVEHRPTDHINFPYKDYRSSSMGNFHV</sequence>
<dbReference type="GO" id="GO:0007188">
    <property type="term" value="P:adenylate cyclase-modulating G protein-coupled receptor signaling pathway"/>
    <property type="evidence" value="ECO:0007669"/>
    <property type="project" value="TreeGrafter"/>
</dbReference>
<keyword evidence="7" id="KW-0675">Receptor</keyword>
<dbReference type="PROSITE" id="PS50261">
    <property type="entry name" value="G_PROTEIN_RECEP_F2_4"/>
    <property type="match status" value="1"/>
</dbReference>
<gene>
    <name evidence="7" type="primary">Vipr1</name>
    <name evidence="7" type="ORF">Anas_00706</name>
</gene>
<dbReference type="AlphaFoldDB" id="A0A5N5SPQ0"/>
<keyword evidence="8" id="KW-1185">Reference proteome</keyword>
<dbReference type="Proteomes" id="UP000326759">
    <property type="component" value="Unassembled WGS sequence"/>
</dbReference>
<dbReference type="GO" id="GO:0005886">
    <property type="term" value="C:plasma membrane"/>
    <property type="evidence" value="ECO:0007669"/>
    <property type="project" value="TreeGrafter"/>
</dbReference>
<name>A0A5N5SPQ0_9CRUS</name>
<keyword evidence="4 5" id="KW-0472">Membrane</keyword>
<dbReference type="InterPro" id="IPR050332">
    <property type="entry name" value="GPCR_2"/>
</dbReference>
<dbReference type="PRINTS" id="PR00249">
    <property type="entry name" value="GPCRSECRETIN"/>
</dbReference>
<feature type="transmembrane region" description="Helical" evidence="5">
    <location>
        <begin position="116"/>
        <end position="134"/>
    </location>
</feature>